<dbReference type="EMBL" id="LKAM01000020">
    <property type="protein sequence ID" value="KUM45371.1"/>
    <property type="molecule type" value="Genomic_DNA"/>
</dbReference>
<dbReference type="AlphaFoldDB" id="A0A101LU31"/>
<keyword evidence="1" id="KW-0812">Transmembrane</keyword>
<keyword evidence="1" id="KW-1133">Transmembrane helix</keyword>
<name>A0A101LU31_PICGL</name>
<sequence>MSLFTASTYYIETMVPTIMLGSYTILITRCMIPITLADTYMACIGLFPVYKRTKSLYYTYPNRSAFGIGYI</sequence>
<gene>
    <name evidence="2" type="ORF">ABT39_MTgene3444</name>
</gene>
<organism evidence="2">
    <name type="scientific">Picea glauca</name>
    <name type="common">White spruce</name>
    <name type="synonym">Pinus glauca</name>
    <dbReference type="NCBI Taxonomy" id="3330"/>
    <lineage>
        <taxon>Eukaryota</taxon>
        <taxon>Viridiplantae</taxon>
        <taxon>Streptophyta</taxon>
        <taxon>Embryophyta</taxon>
        <taxon>Tracheophyta</taxon>
        <taxon>Spermatophyta</taxon>
        <taxon>Pinopsida</taxon>
        <taxon>Pinidae</taxon>
        <taxon>Conifers I</taxon>
        <taxon>Pinales</taxon>
        <taxon>Pinaceae</taxon>
        <taxon>Picea</taxon>
    </lineage>
</organism>
<comment type="caution">
    <text evidence="2">The sequence shown here is derived from an EMBL/GenBank/DDBJ whole genome shotgun (WGS) entry which is preliminary data.</text>
</comment>
<geneLocation type="mitochondrion" evidence="2"/>
<evidence type="ECO:0000256" key="1">
    <source>
        <dbReference type="SAM" id="Phobius"/>
    </source>
</evidence>
<keyword evidence="2" id="KW-0496">Mitochondrion</keyword>
<accession>A0A101LU31</accession>
<evidence type="ECO:0000313" key="2">
    <source>
        <dbReference type="EMBL" id="KUM45371.1"/>
    </source>
</evidence>
<protein>
    <submittedName>
        <fullName evidence="2">Uncharacterized protein</fullName>
    </submittedName>
</protein>
<reference evidence="2" key="1">
    <citation type="journal article" date="2015" name="Genome Biol. Evol.">
        <title>Organellar Genomes of White Spruce (Picea glauca): Assembly and Annotation.</title>
        <authorList>
            <person name="Jackman S.D."/>
            <person name="Warren R.L."/>
            <person name="Gibb E.A."/>
            <person name="Vandervalk B.P."/>
            <person name="Mohamadi H."/>
            <person name="Chu J."/>
            <person name="Raymond A."/>
            <person name="Pleasance S."/>
            <person name="Coope R."/>
            <person name="Wildung M.R."/>
            <person name="Ritland C.E."/>
            <person name="Bousquet J."/>
            <person name="Jones S.J."/>
            <person name="Bohlmann J."/>
            <person name="Birol I."/>
        </authorList>
    </citation>
    <scope>NUCLEOTIDE SEQUENCE [LARGE SCALE GENOMIC DNA]</scope>
    <source>
        <tissue evidence="2">Flushing bud</tissue>
    </source>
</reference>
<feature type="transmembrane region" description="Helical" evidence="1">
    <location>
        <begin position="20"/>
        <end position="47"/>
    </location>
</feature>
<keyword evidence="1" id="KW-0472">Membrane</keyword>
<proteinExistence type="predicted"/>